<keyword evidence="6" id="KW-0830">Ubiquinone</keyword>
<dbReference type="InterPro" id="IPR016208">
    <property type="entry name" value="Ald_Oxase/xanthine_DH-like"/>
</dbReference>
<keyword evidence="3" id="KW-0274">FAD</keyword>
<dbReference type="Gene3D" id="3.10.20.30">
    <property type="match status" value="1"/>
</dbReference>
<keyword evidence="2" id="KW-0479">Metal-binding</keyword>
<dbReference type="PANTHER" id="PTHR45444:SF3">
    <property type="entry name" value="XANTHINE DEHYDROGENASE"/>
    <property type="match status" value="1"/>
</dbReference>
<reference evidence="8" key="1">
    <citation type="journal article" date="2020" name="mSystems">
        <title>Genome- and Community-Level Interaction Insights into Carbon Utilization and Element Cycling Functions of Hydrothermarchaeota in Hydrothermal Sediment.</title>
        <authorList>
            <person name="Zhou Z."/>
            <person name="Liu Y."/>
            <person name="Xu W."/>
            <person name="Pan J."/>
            <person name="Luo Z.H."/>
            <person name="Li M."/>
        </authorList>
    </citation>
    <scope>NUCLEOTIDE SEQUENCE [LARGE SCALE GENOMIC DNA]</scope>
    <source>
        <strain evidence="8">HyVt-346</strain>
    </source>
</reference>
<dbReference type="AlphaFoldDB" id="A0A7V1GF57"/>
<dbReference type="Gene3D" id="3.30.390.50">
    <property type="entry name" value="CO dehydrogenase flavoprotein, C-terminal domain"/>
    <property type="match status" value="1"/>
</dbReference>
<dbReference type="EMBL" id="DRGM01000128">
    <property type="protein sequence ID" value="HEA17199.1"/>
    <property type="molecule type" value="Genomic_DNA"/>
</dbReference>
<dbReference type="SUPFAM" id="SSF55447">
    <property type="entry name" value="CO dehydrogenase flavoprotein C-terminal domain-like"/>
    <property type="match status" value="1"/>
</dbReference>
<dbReference type="SMART" id="SM01092">
    <property type="entry name" value="CO_deh_flav_C"/>
    <property type="match status" value="1"/>
</dbReference>
<evidence type="ECO:0000256" key="4">
    <source>
        <dbReference type="ARBA" id="ARBA00023002"/>
    </source>
</evidence>
<dbReference type="NCBIfam" id="TIGR02963">
    <property type="entry name" value="xanthine_xdhA"/>
    <property type="match status" value="1"/>
</dbReference>
<dbReference type="InterPro" id="IPR036010">
    <property type="entry name" value="2Fe-2S_ferredoxin-like_sf"/>
</dbReference>
<dbReference type="SUPFAM" id="SSF54292">
    <property type="entry name" value="2Fe-2S ferredoxin-like"/>
    <property type="match status" value="1"/>
</dbReference>
<dbReference type="RefSeq" id="WP_304182528.1">
    <property type="nucleotide sequence ID" value="NZ_DRGM01000128.1"/>
</dbReference>
<dbReference type="InterPro" id="IPR012175">
    <property type="entry name" value="Xanth_DH_ssu_bac"/>
</dbReference>
<dbReference type="GO" id="GO:0071949">
    <property type="term" value="F:FAD binding"/>
    <property type="evidence" value="ECO:0007669"/>
    <property type="project" value="InterPro"/>
</dbReference>
<dbReference type="InterPro" id="IPR006058">
    <property type="entry name" value="2Fe2S_fd_BS"/>
</dbReference>
<dbReference type="SUPFAM" id="SSF47741">
    <property type="entry name" value="CO dehydrogenase ISP C-domain like"/>
    <property type="match status" value="1"/>
</dbReference>
<dbReference type="Pfam" id="PF03450">
    <property type="entry name" value="CO_deh_flav_C"/>
    <property type="match status" value="1"/>
</dbReference>
<keyword evidence="1" id="KW-0285">Flavoprotein</keyword>
<dbReference type="PANTHER" id="PTHR45444">
    <property type="entry name" value="XANTHINE DEHYDROGENASE"/>
    <property type="match status" value="1"/>
</dbReference>
<accession>A0A7V1GF57</accession>
<evidence type="ECO:0000256" key="6">
    <source>
        <dbReference type="ARBA" id="ARBA00023075"/>
    </source>
</evidence>
<evidence type="ECO:0000313" key="8">
    <source>
        <dbReference type="EMBL" id="HEA17199.1"/>
    </source>
</evidence>
<dbReference type="PROSITE" id="PS51387">
    <property type="entry name" value="FAD_PCMH"/>
    <property type="match status" value="1"/>
</dbReference>
<gene>
    <name evidence="8" type="primary">xdhA</name>
    <name evidence="8" type="ORF">ENH88_12280</name>
</gene>
<dbReference type="Gene3D" id="3.30.43.10">
    <property type="entry name" value="Uridine Diphospho-n-acetylenolpyruvylglucosamine Reductase, domain 2"/>
    <property type="match status" value="1"/>
</dbReference>
<dbReference type="InterPro" id="IPR002346">
    <property type="entry name" value="Mopterin_DH_FAD-bd"/>
</dbReference>
<feature type="domain" description="FAD-binding PCMH-type" evidence="7">
    <location>
        <begin position="198"/>
        <end position="371"/>
    </location>
</feature>
<dbReference type="Pfam" id="PF00111">
    <property type="entry name" value="Fer2"/>
    <property type="match status" value="1"/>
</dbReference>
<proteinExistence type="predicted"/>
<comment type="caution">
    <text evidence="8">The sequence shown here is derived from an EMBL/GenBank/DDBJ whole genome shotgun (WGS) entry which is preliminary data.</text>
</comment>
<dbReference type="Proteomes" id="UP000886188">
    <property type="component" value="Unassembled WGS sequence"/>
</dbReference>
<dbReference type="InterPro" id="IPR012675">
    <property type="entry name" value="Beta-grasp_dom_sf"/>
</dbReference>
<dbReference type="InterPro" id="IPR036318">
    <property type="entry name" value="FAD-bd_PCMH-like_sf"/>
</dbReference>
<dbReference type="InterPro" id="IPR002888">
    <property type="entry name" value="2Fe-2S-bd"/>
</dbReference>
<dbReference type="EC" id="1.17.1.4" evidence="8"/>
<dbReference type="Gene3D" id="3.30.465.10">
    <property type="match status" value="1"/>
</dbReference>
<evidence type="ECO:0000256" key="3">
    <source>
        <dbReference type="ARBA" id="ARBA00022827"/>
    </source>
</evidence>
<dbReference type="PROSITE" id="PS00197">
    <property type="entry name" value="2FE2S_FER_1"/>
    <property type="match status" value="1"/>
</dbReference>
<evidence type="ECO:0000259" key="7">
    <source>
        <dbReference type="PROSITE" id="PS51387"/>
    </source>
</evidence>
<dbReference type="InterPro" id="IPR016166">
    <property type="entry name" value="FAD-bd_PCMH"/>
</dbReference>
<keyword evidence="5" id="KW-0408">Iron</keyword>
<name>A0A7V1GF57_9GAMM</name>
<dbReference type="InterPro" id="IPR001041">
    <property type="entry name" value="2Fe-2S_ferredoxin-type"/>
</dbReference>
<dbReference type="SUPFAM" id="SSF56176">
    <property type="entry name" value="FAD-binding/transporter-associated domain-like"/>
    <property type="match status" value="1"/>
</dbReference>
<dbReference type="InterPro" id="IPR014307">
    <property type="entry name" value="Xanthine_DH_ssu"/>
</dbReference>
<dbReference type="InterPro" id="IPR036884">
    <property type="entry name" value="2Fe-2S-bd_dom_sf"/>
</dbReference>
<protein>
    <submittedName>
        <fullName evidence="8">Xanthine dehydrogenase small subunit</fullName>
        <ecNumber evidence="8">1.17.1.4</ecNumber>
    </submittedName>
</protein>
<dbReference type="GO" id="GO:0004854">
    <property type="term" value="F:xanthine dehydrogenase activity"/>
    <property type="evidence" value="ECO:0007669"/>
    <property type="project" value="UniProtKB-EC"/>
</dbReference>
<dbReference type="GO" id="GO:0005506">
    <property type="term" value="F:iron ion binding"/>
    <property type="evidence" value="ECO:0007669"/>
    <property type="project" value="InterPro"/>
</dbReference>
<dbReference type="Gene3D" id="1.10.150.120">
    <property type="entry name" value="[2Fe-2S]-binding domain"/>
    <property type="match status" value="1"/>
</dbReference>
<dbReference type="PIRSF" id="PIRSF036557">
    <property type="entry name" value="XdhA_RC"/>
    <property type="match status" value="1"/>
</dbReference>
<keyword evidence="4 8" id="KW-0560">Oxidoreductase</keyword>
<dbReference type="GO" id="GO:0051537">
    <property type="term" value="F:2 iron, 2 sulfur cluster binding"/>
    <property type="evidence" value="ECO:0007669"/>
    <property type="project" value="InterPro"/>
</dbReference>
<dbReference type="Pfam" id="PF01799">
    <property type="entry name" value="Fer2_2"/>
    <property type="match status" value="1"/>
</dbReference>
<dbReference type="InterPro" id="IPR016167">
    <property type="entry name" value="FAD-bd_PCMH_sub1"/>
</dbReference>
<dbReference type="InterPro" id="IPR005107">
    <property type="entry name" value="CO_DH_flav_C"/>
</dbReference>
<sequence>MIQFLLNDTPIAVQECSPSLTMLDWLRTKKGKIGSKEGCATGDCGACTILVGEEHIDANGQLSWHYKTINGCLLLLGNANAKHIVTIEAVTTGLYPTLSDLHPVQRALVECHGSQCGFCTPGIIMSMLAVYINHQTYPGKKAIIHALGGNLCRCTGYRPILLAAEKAYSYERSYEPYSAMAANFKATLFADLDDIPFLKNGPRKFYLPQTAQQLVELKTRYPHAHLVAGGTDFAIELSQNMLLPDIIISLCQVQELSQLTDNNGELQIGAALPYSQFVELFYRYYPESKELFERLGSSQVRNSGTLGGSLGNASPIGDPAPLLIALNATMELLSSAGSRTINVADYFVDYKKTLIKSDEVISKVTIPKRPESLKLACHKISKRFEDDISTVCLVVAVEHAQNIITQARCAMGGMAAIPKRAKCVEQLLLSQPLHVSHFIDAARAISDDFSPMSDVRSSANYRLTVSKNLMQRIGIEFCQQVAPINSSNNIAITRISHASL</sequence>
<dbReference type="InterPro" id="IPR036683">
    <property type="entry name" value="CO_DH_flav_C_dom_sf"/>
</dbReference>
<evidence type="ECO:0000256" key="5">
    <source>
        <dbReference type="ARBA" id="ARBA00023004"/>
    </source>
</evidence>
<dbReference type="Pfam" id="PF00941">
    <property type="entry name" value="FAD_binding_5"/>
    <property type="match status" value="1"/>
</dbReference>
<evidence type="ECO:0000256" key="1">
    <source>
        <dbReference type="ARBA" id="ARBA00022630"/>
    </source>
</evidence>
<dbReference type="InterPro" id="IPR016169">
    <property type="entry name" value="FAD-bd_PCMH_sub2"/>
</dbReference>
<evidence type="ECO:0000256" key="2">
    <source>
        <dbReference type="ARBA" id="ARBA00022723"/>
    </source>
</evidence>
<organism evidence="8">
    <name type="scientific">Pseudoalteromonas prydzensis</name>
    <dbReference type="NCBI Taxonomy" id="182141"/>
    <lineage>
        <taxon>Bacteria</taxon>
        <taxon>Pseudomonadati</taxon>
        <taxon>Pseudomonadota</taxon>
        <taxon>Gammaproteobacteria</taxon>
        <taxon>Alteromonadales</taxon>
        <taxon>Pseudoalteromonadaceae</taxon>
        <taxon>Pseudoalteromonas</taxon>
    </lineage>
</organism>